<dbReference type="InParanoid" id="A0A5K4F7V0"/>
<protein>
    <submittedName>
        <fullName evidence="3">Epithelial membrane protein 1</fullName>
    </submittedName>
</protein>
<feature type="transmembrane region" description="Helical" evidence="1">
    <location>
        <begin position="7"/>
        <end position="27"/>
    </location>
</feature>
<dbReference type="WBParaSite" id="Smp_322100.1">
    <property type="protein sequence ID" value="Smp_322100.1"/>
    <property type="gene ID" value="Smp_322100"/>
</dbReference>
<reference evidence="2" key="1">
    <citation type="journal article" date="2012" name="PLoS Negl. Trop. Dis.">
        <title>A systematically improved high quality genome and transcriptome of the human blood fluke Schistosoma mansoni.</title>
        <authorList>
            <person name="Protasio A.V."/>
            <person name="Tsai I.J."/>
            <person name="Babbage A."/>
            <person name="Nichol S."/>
            <person name="Hunt M."/>
            <person name="Aslett M.A."/>
            <person name="De Silva N."/>
            <person name="Velarde G.S."/>
            <person name="Anderson T.J."/>
            <person name="Clark R.C."/>
            <person name="Davidson C."/>
            <person name="Dillon G.P."/>
            <person name="Holroyd N.E."/>
            <person name="LoVerde P.T."/>
            <person name="Lloyd C."/>
            <person name="McQuillan J."/>
            <person name="Oliveira G."/>
            <person name="Otto T.D."/>
            <person name="Parker-Manuel S.J."/>
            <person name="Quail M.A."/>
            <person name="Wilson R.A."/>
            <person name="Zerlotini A."/>
            <person name="Dunne D.W."/>
            <person name="Berriman M."/>
        </authorList>
    </citation>
    <scope>NUCLEOTIDE SEQUENCE [LARGE SCALE GENOMIC DNA]</scope>
    <source>
        <strain evidence="2">Puerto Rican</strain>
    </source>
</reference>
<reference evidence="3" key="2">
    <citation type="submission" date="2019-11" db="UniProtKB">
        <authorList>
            <consortium name="WormBaseParasite"/>
        </authorList>
    </citation>
    <scope>IDENTIFICATION</scope>
    <source>
        <strain evidence="3">Puerto Rican</strain>
    </source>
</reference>
<dbReference type="Proteomes" id="UP000008854">
    <property type="component" value="Unassembled WGS sequence"/>
</dbReference>
<keyword evidence="1" id="KW-1133">Transmembrane helix</keyword>
<keyword evidence="1" id="KW-0812">Transmembrane</keyword>
<accession>A0A5K4F7V0</accession>
<keyword evidence="1" id="KW-0472">Membrane</keyword>
<feature type="transmembrane region" description="Helical" evidence="1">
    <location>
        <begin position="75"/>
        <end position="97"/>
    </location>
</feature>
<evidence type="ECO:0000256" key="1">
    <source>
        <dbReference type="SAM" id="Phobius"/>
    </source>
</evidence>
<evidence type="ECO:0000313" key="2">
    <source>
        <dbReference type="Proteomes" id="UP000008854"/>
    </source>
</evidence>
<name>A0A5K4F7V0_SCHMA</name>
<sequence>MVFSSSVKIILTHLFCLNIILCIISLAKNNRVTAQHKSIAEKVYISSSLFGLLLLFAALILFILSILTPYKKKSILLVSVTICTVLSAFCFLISFVIHYSQWNSDFKKYSISAMNPAAWYFALFWLCIVALALCIIITCENQLSG</sequence>
<evidence type="ECO:0000313" key="3">
    <source>
        <dbReference type="WBParaSite" id="Smp_322100.1"/>
    </source>
</evidence>
<proteinExistence type="predicted"/>
<dbReference type="AlphaFoldDB" id="A0A5K4F7V0"/>
<feature type="transmembrane region" description="Helical" evidence="1">
    <location>
        <begin position="47"/>
        <end position="68"/>
    </location>
</feature>
<organism evidence="2 3">
    <name type="scientific">Schistosoma mansoni</name>
    <name type="common">Blood fluke</name>
    <dbReference type="NCBI Taxonomy" id="6183"/>
    <lineage>
        <taxon>Eukaryota</taxon>
        <taxon>Metazoa</taxon>
        <taxon>Spiralia</taxon>
        <taxon>Lophotrochozoa</taxon>
        <taxon>Platyhelminthes</taxon>
        <taxon>Trematoda</taxon>
        <taxon>Digenea</taxon>
        <taxon>Strigeidida</taxon>
        <taxon>Schistosomatoidea</taxon>
        <taxon>Schistosomatidae</taxon>
        <taxon>Schistosoma</taxon>
    </lineage>
</organism>
<keyword evidence="2" id="KW-1185">Reference proteome</keyword>
<feature type="transmembrane region" description="Helical" evidence="1">
    <location>
        <begin position="117"/>
        <end position="139"/>
    </location>
</feature>